<accession>A0A917ZW89</accession>
<dbReference type="EMBL" id="BMMS01000031">
    <property type="protein sequence ID" value="GGO97074.1"/>
    <property type="molecule type" value="Genomic_DNA"/>
</dbReference>
<evidence type="ECO:0000256" key="1">
    <source>
        <dbReference type="SAM" id="MobiDB-lite"/>
    </source>
</evidence>
<reference evidence="2" key="1">
    <citation type="journal article" date="2014" name="Int. J. Syst. Evol. Microbiol.">
        <title>Complete genome sequence of Corynebacterium casei LMG S-19264T (=DSM 44701T), isolated from a smear-ripened cheese.</title>
        <authorList>
            <consortium name="US DOE Joint Genome Institute (JGI-PGF)"/>
            <person name="Walter F."/>
            <person name="Albersmeier A."/>
            <person name="Kalinowski J."/>
            <person name="Ruckert C."/>
        </authorList>
    </citation>
    <scope>NUCLEOTIDE SEQUENCE</scope>
    <source>
        <strain evidence="2">CGMCC 4.7201</strain>
    </source>
</reference>
<keyword evidence="3" id="KW-1185">Reference proteome</keyword>
<gene>
    <name evidence="2" type="ORF">GCM10012280_58030</name>
</gene>
<sequence>MIPAHVPDEPPLTYADSFDIPVLFRNGPDKKPRRQWRTAKHKAWTGSDGFPAADGWYAPTTTWREIIKAATEVGRDVTPHLQNQPRYAHGELVARVSPLYAYLGAHPVTPRHPVSGAKGRRLTWNPVYAHGTERSAKNAAGYRLGMTMTEWACRSLLGLGQTEHLELGGPVPALYDTFKDPKKKLPDLWGLHETEELYWLIEAKGGDVGLRRLREGWAQLAAGSKALGAYGHRTVLVGASVRPDDDLFLTIDHDLHPGQAPLTPAGSDADDEAAGLGNLEDRLGDSDDALIGAARAQMLAYLALRSAPASQLRTVPVAADRTSRRRRSGLTTPLEDNSLTLAMRADARGAATGTEQHALRVGIRSVGLDDFLSCRIPGTEVHLGMSRKLFAACERLHEEDLAIAPRTPGLRAEDQPPADLDLSDEAQEEQRLTQRRIFREQQEEARPRLRPLLRDAYERGAASDWSDLLRRPQEPELDLEGDESLLEAATPETYVAVSRYALPPRTRLGRFVWII</sequence>
<dbReference type="AlphaFoldDB" id="A0A917ZW89"/>
<reference evidence="2" key="2">
    <citation type="submission" date="2020-09" db="EMBL/GenBank/DDBJ databases">
        <authorList>
            <person name="Sun Q."/>
            <person name="Zhou Y."/>
        </authorList>
    </citation>
    <scope>NUCLEOTIDE SEQUENCE</scope>
    <source>
        <strain evidence="2">CGMCC 4.7201</strain>
    </source>
</reference>
<feature type="region of interest" description="Disordered" evidence="1">
    <location>
        <begin position="258"/>
        <end position="279"/>
    </location>
</feature>
<evidence type="ECO:0000313" key="2">
    <source>
        <dbReference type="EMBL" id="GGO97074.1"/>
    </source>
</evidence>
<dbReference type="Proteomes" id="UP000641932">
    <property type="component" value="Unassembled WGS sequence"/>
</dbReference>
<dbReference type="RefSeq" id="WP_229698839.1">
    <property type="nucleotide sequence ID" value="NZ_BMMS01000031.1"/>
</dbReference>
<comment type="caution">
    <text evidence="2">The sequence shown here is derived from an EMBL/GenBank/DDBJ whole genome shotgun (WGS) entry which is preliminary data.</text>
</comment>
<protein>
    <submittedName>
        <fullName evidence="2">Uncharacterized protein</fullName>
    </submittedName>
</protein>
<name>A0A917ZW89_9ACTN</name>
<organism evidence="2 3">
    <name type="scientific">Wenjunlia tyrosinilytica</name>
    <dbReference type="NCBI Taxonomy" id="1544741"/>
    <lineage>
        <taxon>Bacteria</taxon>
        <taxon>Bacillati</taxon>
        <taxon>Actinomycetota</taxon>
        <taxon>Actinomycetes</taxon>
        <taxon>Kitasatosporales</taxon>
        <taxon>Streptomycetaceae</taxon>
        <taxon>Wenjunlia</taxon>
    </lineage>
</organism>
<proteinExistence type="predicted"/>
<feature type="region of interest" description="Disordered" evidence="1">
    <location>
        <begin position="315"/>
        <end position="334"/>
    </location>
</feature>
<evidence type="ECO:0000313" key="3">
    <source>
        <dbReference type="Proteomes" id="UP000641932"/>
    </source>
</evidence>